<name>A0ABQ4WGT9_9ASTR</name>
<proteinExistence type="predicted"/>
<accession>A0ABQ4WGT9</accession>
<protein>
    <submittedName>
        <fullName evidence="1">Uncharacterized protein</fullName>
    </submittedName>
</protein>
<dbReference type="EMBL" id="BQNB010008631">
    <property type="protein sequence ID" value="GJS52084.1"/>
    <property type="molecule type" value="Genomic_DNA"/>
</dbReference>
<evidence type="ECO:0000313" key="2">
    <source>
        <dbReference type="Proteomes" id="UP001151760"/>
    </source>
</evidence>
<gene>
    <name evidence="1" type="ORF">Tco_0625446</name>
</gene>
<reference evidence="1" key="2">
    <citation type="submission" date="2022-01" db="EMBL/GenBank/DDBJ databases">
        <authorList>
            <person name="Yamashiro T."/>
            <person name="Shiraishi A."/>
            <person name="Satake H."/>
            <person name="Nakayama K."/>
        </authorList>
    </citation>
    <scope>NUCLEOTIDE SEQUENCE</scope>
</reference>
<evidence type="ECO:0000313" key="1">
    <source>
        <dbReference type="EMBL" id="GJS52084.1"/>
    </source>
</evidence>
<comment type="caution">
    <text evidence="1">The sequence shown here is derived from an EMBL/GenBank/DDBJ whole genome shotgun (WGS) entry which is preliminary data.</text>
</comment>
<reference evidence="1" key="1">
    <citation type="journal article" date="2022" name="Int. J. Mol. Sci.">
        <title>Draft Genome of Tanacetum Coccineum: Genomic Comparison of Closely Related Tanacetum-Family Plants.</title>
        <authorList>
            <person name="Yamashiro T."/>
            <person name="Shiraishi A."/>
            <person name="Nakayama K."/>
            <person name="Satake H."/>
        </authorList>
    </citation>
    <scope>NUCLEOTIDE SEQUENCE</scope>
</reference>
<dbReference type="Proteomes" id="UP001151760">
    <property type="component" value="Unassembled WGS sequence"/>
</dbReference>
<sequence length="128" mass="14575">MMAHGPGHRNSSDKPLPPTPLPVESAVVVDAYFTLFNAQQEVACLMLASMTSDILKNLEDYNAYDMLQELKTMIQQQADQELFEIVKAFHSCKQEKWQFVGSYVLKMKGYLDRLERLGFLMPNELGVT</sequence>
<keyword evidence="2" id="KW-1185">Reference proteome</keyword>
<organism evidence="1 2">
    <name type="scientific">Tanacetum coccineum</name>
    <dbReference type="NCBI Taxonomy" id="301880"/>
    <lineage>
        <taxon>Eukaryota</taxon>
        <taxon>Viridiplantae</taxon>
        <taxon>Streptophyta</taxon>
        <taxon>Embryophyta</taxon>
        <taxon>Tracheophyta</taxon>
        <taxon>Spermatophyta</taxon>
        <taxon>Magnoliopsida</taxon>
        <taxon>eudicotyledons</taxon>
        <taxon>Gunneridae</taxon>
        <taxon>Pentapetalae</taxon>
        <taxon>asterids</taxon>
        <taxon>campanulids</taxon>
        <taxon>Asterales</taxon>
        <taxon>Asteraceae</taxon>
        <taxon>Asteroideae</taxon>
        <taxon>Anthemideae</taxon>
        <taxon>Anthemidinae</taxon>
        <taxon>Tanacetum</taxon>
    </lineage>
</organism>